<evidence type="ECO:0000313" key="4">
    <source>
        <dbReference type="Proteomes" id="UP001250858"/>
    </source>
</evidence>
<dbReference type="SUPFAM" id="SSF56524">
    <property type="entry name" value="Oxidoreductase molybdopterin-binding domain"/>
    <property type="match status" value="1"/>
</dbReference>
<evidence type="ECO:0000313" key="3">
    <source>
        <dbReference type="EMBL" id="WMX43852.1"/>
    </source>
</evidence>
<dbReference type="Proteomes" id="UP001250858">
    <property type="component" value="Chromosome"/>
</dbReference>
<keyword evidence="1" id="KW-0472">Membrane</keyword>
<keyword evidence="1" id="KW-1133">Transmembrane helix</keyword>
<gene>
    <name evidence="3" type="ORF">RGF97_01825</name>
</gene>
<proteinExistence type="predicted"/>
<protein>
    <submittedName>
        <fullName evidence="3">Molybdopterin-dependent oxidoreductase</fullName>
    </submittedName>
</protein>
<dbReference type="PANTHER" id="PTHR19372:SF7">
    <property type="entry name" value="SULFITE OXIDASE, MITOCHONDRIAL"/>
    <property type="match status" value="1"/>
</dbReference>
<dbReference type="InterPro" id="IPR036374">
    <property type="entry name" value="OxRdtase_Mopterin-bd_sf"/>
</dbReference>
<dbReference type="Gene3D" id="2.60.40.650">
    <property type="match status" value="1"/>
</dbReference>
<dbReference type="InterPro" id="IPR014756">
    <property type="entry name" value="Ig_E-set"/>
</dbReference>
<dbReference type="PANTHER" id="PTHR19372">
    <property type="entry name" value="SULFITE REDUCTASE"/>
    <property type="match status" value="1"/>
</dbReference>
<feature type="transmembrane region" description="Helical" evidence="1">
    <location>
        <begin position="62"/>
        <end position="80"/>
    </location>
</feature>
<dbReference type="InterPro" id="IPR000572">
    <property type="entry name" value="OxRdtase_Mopterin-bd_dom"/>
</dbReference>
<accession>A0ABY9RNT6</accession>
<sequence>MRPEAGPVPAVGDAVVDLTPTGVKEWAIRTFGESDKAVLEFGVLVLLAALAAGLGRLALRRTAAALAGVAAVGAVGALAAVTRPDSSSPADALPSLVGAATAAALLHLLVRRLTRPRPAAAPGADRRGFLVAAAGVAAGATGALLLGRTVGSTRSGHATASRNALRLPRPVSPAPAVPPGAQLPVEGISPFVTPNRDFYRVDTALVVPRVDADTWRLRIHGRGVARERVLTLPELLRREVVERDITLACVSNEVGGTLVGNARWLGVRLADLLRECGVRPPSAGGPADQLVARSVDGMTIGTPVQDVMDGRDALLAFGMNGEPLPFTHGFPVRMVVPGLYGYVSACKWITSLELTTFDAYDAYWVPRGWAARAPVKTQSRIDTPRSASGVTAGRVTVAGVAWAQHRGVSRVQVRVDEGPWQDAELGTEAGRDTWRQWRYRWQAAPGRHTLTVRATDGTGAVQTERRTGTMPDGATGLHSVTVAVKE</sequence>
<keyword evidence="1" id="KW-0812">Transmembrane</keyword>
<dbReference type="Pfam" id="PF17957">
    <property type="entry name" value="Big_7"/>
    <property type="match status" value="1"/>
</dbReference>
<dbReference type="EMBL" id="CP133762">
    <property type="protein sequence ID" value="WMX43852.1"/>
    <property type="molecule type" value="Genomic_DNA"/>
</dbReference>
<feature type="transmembrane region" description="Helical" evidence="1">
    <location>
        <begin position="129"/>
        <end position="147"/>
    </location>
</feature>
<name>A0ABY9RNT6_9ACTN</name>
<dbReference type="SUPFAM" id="SSF81296">
    <property type="entry name" value="E set domains"/>
    <property type="match status" value="1"/>
</dbReference>
<reference evidence="3 4" key="1">
    <citation type="submission" date="2023-09" db="EMBL/GenBank/DDBJ databases">
        <title>Complete genome of Streptomyces roseicoloratus T14.</title>
        <authorList>
            <person name="Bashizi T."/>
            <person name="Kim M.-J."/>
            <person name="Lee G."/>
            <person name="Tagele S.B."/>
            <person name="Shin J.-H."/>
        </authorList>
    </citation>
    <scope>NUCLEOTIDE SEQUENCE [LARGE SCALE GENOMIC DNA]</scope>
    <source>
        <strain evidence="3 4">T14</strain>
    </source>
</reference>
<feature type="domain" description="Oxidoreductase molybdopterin-binding" evidence="2">
    <location>
        <begin position="206"/>
        <end position="364"/>
    </location>
</feature>
<feature type="transmembrane region" description="Helical" evidence="1">
    <location>
        <begin position="92"/>
        <end position="109"/>
    </location>
</feature>
<dbReference type="Gene3D" id="3.90.420.10">
    <property type="entry name" value="Oxidoreductase, molybdopterin-binding domain"/>
    <property type="match status" value="1"/>
</dbReference>
<keyword evidence="4" id="KW-1185">Reference proteome</keyword>
<organism evidence="3 4">
    <name type="scientific">Streptomyces roseicoloratus</name>
    <dbReference type="NCBI Taxonomy" id="2508722"/>
    <lineage>
        <taxon>Bacteria</taxon>
        <taxon>Bacillati</taxon>
        <taxon>Actinomycetota</taxon>
        <taxon>Actinomycetes</taxon>
        <taxon>Kitasatosporales</taxon>
        <taxon>Streptomycetaceae</taxon>
        <taxon>Streptomyces</taxon>
    </lineage>
</organism>
<evidence type="ECO:0000259" key="2">
    <source>
        <dbReference type="Pfam" id="PF00174"/>
    </source>
</evidence>
<evidence type="ECO:0000256" key="1">
    <source>
        <dbReference type="SAM" id="Phobius"/>
    </source>
</evidence>
<feature type="transmembrane region" description="Helical" evidence="1">
    <location>
        <begin position="37"/>
        <end position="55"/>
    </location>
</feature>
<dbReference type="Pfam" id="PF00174">
    <property type="entry name" value="Oxidored_molyb"/>
    <property type="match status" value="1"/>
</dbReference>